<keyword evidence="1" id="KW-0812">Transmembrane</keyword>
<dbReference type="Proteomes" id="UP000182259">
    <property type="component" value="Chromosome I"/>
</dbReference>
<evidence type="ECO:0000256" key="1">
    <source>
        <dbReference type="SAM" id="Phobius"/>
    </source>
</evidence>
<evidence type="ECO:0000313" key="3">
    <source>
        <dbReference type="Proteomes" id="UP000182259"/>
    </source>
</evidence>
<name>A0A1L0FV05_9ASCO</name>
<reference evidence="2 3" key="1">
    <citation type="submission" date="2016-10" db="EMBL/GenBank/DDBJ databases">
        <authorList>
            <person name="de Groot N.N."/>
        </authorList>
    </citation>
    <scope>NUCLEOTIDE SEQUENCE [LARGE SCALE GENOMIC DNA]</scope>
    <source>
        <strain evidence="2 3">PYCC 4715</strain>
    </source>
</reference>
<protein>
    <submittedName>
        <fullName evidence="2">CIC11C00000002487</fullName>
    </submittedName>
</protein>
<sequence>MLLGLGWLVGFLLSATYFTSFFFCLDSTTFTLSGRLSNKSSILGFNCSLSFLLRLRRADLDTPPLILKVTLERIFSLNCVDLANCFSFFVVVSNFNKGLPWNSFSWTCSCLNSAILLEIVVLLASLALIPDFFLIDCGVSEFWILLKALYIPFYFLLLVLQEFLKLLWLSAVRDASTDKDIWID</sequence>
<proteinExistence type="predicted"/>
<dbReference type="EMBL" id="LT635764">
    <property type="protein sequence ID" value="SGZ48313.1"/>
    <property type="molecule type" value="Genomic_DNA"/>
</dbReference>
<feature type="transmembrane region" description="Helical" evidence="1">
    <location>
        <begin position="115"/>
        <end position="135"/>
    </location>
</feature>
<accession>A0A1L0FV05</accession>
<evidence type="ECO:0000313" key="2">
    <source>
        <dbReference type="EMBL" id="SGZ48313.1"/>
    </source>
</evidence>
<keyword evidence="1" id="KW-1133">Transmembrane helix</keyword>
<keyword evidence="1" id="KW-0472">Membrane</keyword>
<dbReference type="AlphaFoldDB" id="A0A1L0FV05"/>
<organism evidence="2 3">
    <name type="scientific">Sungouiella intermedia</name>
    <dbReference type="NCBI Taxonomy" id="45354"/>
    <lineage>
        <taxon>Eukaryota</taxon>
        <taxon>Fungi</taxon>
        <taxon>Dikarya</taxon>
        <taxon>Ascomycota</taxon>
        <taxon>Saccharomycotina</taxon>
        <taxon>Pichiomycetes</taxon>
        <taxon>Metschnikowiaceae</taxon>
        <taxon>Sungouiella</taxon>
    </lineage>
</organism>
<gene>
    <name evidence="2" type="ORF">SAMEA4029009_CIC11G00000002487</name>
</gene>